<dbReference type="EMBL" id="JAPWTJ010000139">
    <property type="protein sequence ID" value="KAJ8982225.1"/>
    <property type="molecule type" value="Genomic_DNA"/>
</dbReference>
<evidence type="ECO:0000256" key="7">
    <source>
        <dbReference type="ARBA" id="ARBA00023034"/>
    </source>
</evidence>
<protein>
    <recommendedName>
        <fullName evidence="10">Polypeptide N-acetylgalactosaminyltransferase</fullName>
        <ecNumber evidence="10">2.4.1.-</ecNumber>
    </recommendedName>
    <alternativeName>
        <fullName evidence="10">Protein-UDP acetylgalactosaminyltransferase</fullName>
    </alternativeName>
</protein>
<evidence type="ECO:0000313" key="12">
    <source>
        <dbReference type="EMBL" id="KAJ8982225.1"/>
    </source>
</evidence>
<keyword evidence="3" id="KW-0812">Transmembrane</keyword>
<keyword evidence="13" id="KW-1185">Reference proteome</keyword>
<dbReference type="InterPro" id="IPR029044">
    <property type="entry name" value="Nucleotide-diphossugar_trans"/>
</dbReference>
<keyword evidence="7 10" id="KW-0333">Golgi apparatus</keyword>
<dbReference type="PANTHER" id="PTHR11675:SF43">
    <property type="entry name" value="POLYPEPTIDE N-ACETYLGALACTOSAMINYLTRANSFERASE 1"/>
    <property type="match status" value="1"/>
</dbReference>
<dbReference type="InterPro" id="IPR000772">
    <property type="entry name" value="Ricin_B_lectin"/>
</dbReference>
<keyword evidence="5" id="KW-0735">Signal-anchor</keyword>
<sequence>MTVLFAFYVKFLPDSNGVQAPANKRKQEKYVSNLSNIYEQKLLEYESKIIPNLGDDGNPAFLTGIEAKKGEESLKKFALNTVLSDRMPLDRKLRDPRNKKYLGAKKFKYNPKIKTSVIVIFYNEVLSVILRTIWSVILQTPSRLLQEIILVDDASTEESLKGLLDHYVNRRLKDYNIKLVRLKNRLGLIRARLQGARVAQGDVLIFLDAHCEATTGWAEPLLSRIEEQPTAVLVPIIDVIEASDMTYSTNGNFQVGGFSWSGHFTWIDIQDERDKNTLAPVKSPTMAGGLFAIDRNFFWDIGSYDEQMDGWGGENLEMSFRIWQCGGRLETVPCSRVGHIFRDFHPYSFPNNKDTHGINTARLAHVWMDDYKRFFFMHQPGLENNPIVGDLTHRKQLRHKLRCKPFKWYLDNVYPEKFVLDEGVFAYGQVRTEFEMCLDDLQLAEDKMGPLGLYQCHPYLAMSQYFSLSAKGELRKENFCAEVFNRQDVELTECHGHKREQYWVLYRNGTVYSPSTGKCLSSDGVSNGNGVKVHKCSDTVYQRWKFDNVNMTAVLV</sequence>
<dbReference type="PANTHER" id="PTHR11675">
    <property type="entry name" value="N-ACETYLGALACTOSAMINYLTRANSFERASE"/>
    <property type="match status" value="1"/>
</dbReference>
<comment type="subcellular location">
    <subcellularLocation>
        <location evidence="1 10">Golgi apparatus membrane</location>
        <topology evidence="1 10">Single-pass type II membrane protein</topology>
    </subcellularLocation>
</comment>
<keyword evidence="10" id="KW-0328">Glycosyltransferase</keyword>
<dbReference type="CDD" id="cd23459">
    <property type="entry name" value="beta-trefoil_Ricin_Pgant1-like"/>
    <property type="match status" value="1"/>
</dbReference>
<evidence type="ECO:0000256" key="8">
    <source>
        <dbReference type="ARBA" id="ARBA00023136"/>
    </source>
</evidence>
<dbReference type="SUPFAM" id="SSF50370">
    <property type="entry name" value="Ricin B-like lectins"/>
    <property type="match status" value="1"/>
</dbReference>
<dbReference type="Gene3D" id="3.90.550.10">
    <property type="entry name" value="Spore Coat Polysaccharide Biosynthesis Protein SpsA, Chain A"/>
    <property type="match status" value="1"/>
</dbReference>
<keyword evidence="4 10" id="KW-0430">Lectin</keyword>
<feature type="domain" description="Ricin B lectin" evidence="11">
    <location>
        <begin position="424"/>
        <end position="547"/>
    </location>
</feature>
<organism evidence="12 13">
    <name type="scientific">Molorchus minor</name>
    <dbReference type="NCBI Taxonomy" id="1323400"/>
    <lineage>
        <taxon>Eukaryota</taxon>
        <taxon>Metazoa</taxon>
        <taxon>Ecdysozoa</taxon>
        <taxon>Arthropoda</taxon>
        <taxon>Hexapoda</taxon>
        <taxon>Insecta</taxon>
        <taxon>Pterygota</taxon>
        <taxon>Neoptera</taxon>
        <taxon>Endopterygota</taxon>
        <taxon>Coleoptera</taxon>
        <taxon>Polyphaga</taxon>
        <taxon>Cucujiformia</taxon>
        <taxon>Chrysomeloidea</taxon>
        <taxon>Cerambycidae</taxon>
        <taxon>Lamiinae</taxon>
        <taxon>Monochamini</taxon>
        <taxon>Molorchus</taxon>
    </lineage>
</organism>
<dbReference type="EC" id="2.4.1.-" evidence="10"/>
<comment type="pathway">
    <text evidence="10">Protein modification; protein glycosylation.</text>
</comment>
<keyword evidence="10" id="KW-0464">Manganese</keyword>
<comment type="similarity">
    <text evidence="2 10">Belongs to the glycosyltransferase 2 family. GalNAc-T subfamily.</text>
</comment>
<dbReference type="Pfam" id="PF00535">
    <property type="entry name" value="Glycos_transf_2"/>
    <property type="match status" value="1"/>
</dbReference>
<accession>A0ABQ9JV72</accession>
<keyword evidence="8" id="KW-0472">Membrane</keyword>
<dbReference type="InterPro" id="IPR035992">
    <property type="entry name" value="Ricin_B-like_lectins"/>
</dbReference>
<evidence type="ECO:0000256" key="6">
    <source>
        <dbReference type="ARBA" id="ARBA00022989"/>
    </source>
</evidence>
<dbReference type="CDD" id="cd02510">
    <property type="entry name" value="pp-GalNAc-T"/>
    <property type="match status" value="1"/>
</dbReference>
<reference evidence="12" key="1">
    <citation type="journal article" date="2023" name="Insect Mol. Biol.">
        <title>Genome sequencing provides insights into the evolution of gene families encoding plant cell wall-degrading enzymes in longhorned beetles.</title>
        <authorList>
            <person name="Shin N.R."/>
            <person name="Okamura Y."/>
            <person name="Kirsch R."/>
            <person name="Pauchet Y."/>
        </authorList>
    </citation>
    <scope>NUCLEOTIDE SEQUENCE</scope>
    <source>
        <strain evidence="12">MMC_N1</strain>
    </source>
</reference>
<evidence type="ECO:0000259" key="11">
    <source>
        <dbReference type="SMART" id="SM00458"/>
    </source>
</evidence>
<comment type="caution">
    <text evidence="12">The sequence shown here is derived from an EMBL/GenBank/DDBJ whole genome shotgun (WGS) entry which is preliminary data.</text>
</comment>
<keyword evidence="9 10" id="KW-1015">Disulfide bond</keyword>
<evidence type="ECO:0000256" key="3">
    <source>
        <dbReference type="ARBA" id="ARBA00022692"/>
    </source>
</evidence>
<evidence type="ECO:0000256" key="2">
    <source>
        <dbReference type="ARBA" id="ARBA00005680"/>
    </source>
</evidence>
<comment type="cofactor">
    <cofactor evidence="10">
        <name>Mn(2+)</name>
        <dbReference type="ChEBI" id="CHEBI:29035"/>
    </cofactor>
</comment>
<keyword evidence="10" id="KW-0808">Transferase</keyword>
<dbReference type="Gene3D" id="2.80.10.50">
    <property type="match status" value="1"/>
</dbReference>
<proteinExistence type="inferred from homology"/>
<keyword evidence="6" id="KW-1133">Transmembrane helix</keyword>
<dbReference type="Pfam" id="PF00652">
    <property type="entry name" value="Ricin_B_lectin"/>
    <property type="match status" value="1"/>
</dbReference>
<evidence type="ECO:0000256" key="9">
    <source>
        <dbReference type="ARBA" id="ARBA00023157"/>
    </source>
</evidence>
<evidence type="ECO:0000256" key="5">
    <source>
        <dbReference type="ARBA" id="ARBA00022968"/>
    </source>
</evidence>
<dbReference type="SUPFAM" id="SSF53448">
    <property type="entry name" value="Nucleotide-diphospho-sugar transferases"/>
    <property type="match status" value="1"/>
</dbReference>
<dbReference type="SMART" id="SM00458">
    <property type="entry name" value="RICIN"/>
    <property type="match status" value="1"/>
</dbReference>
<gene>
    <name evidence="12" type="ORF">NQ317_013527</name>
</gene>
<name>A0ABQ9JV72_9CUCU</name>
<dbReference type="Proteomes" id="UP001162164">
    <property type="component" value="Unassembled WGS sequence"/>
</dbReference>
<evidence type="ECO:0000256" key="4">
    <source>
        <dbReference type="ARBA" id="ARBA00022734"/>
    </source>
</evidence>
<dbReference type="InterPro" id="IPR001173">
    <property type="entry name" value="Glyco_trans_2-like"/>
</dbReference>
<evidence type="ECO:0000256" key="10">
    <source>
        <dbReference type="RuleBase" id="RU361242"/>
    </source>
</evidence>
<dbReference type="PROSITE" id="PS50231">
    <property type="entry name" value="RICIN_B_LECTIN"/>
    <property type="match status" value="1"/>
</dbReference>
<evidence type="ECO:0000313" key="13">
    <source>
        <dbReference type="Proteomes" id="UP001162164"/>
    </source>
</evidence>
<dbReference type="InterPro" id="IPR045885">
    <property type="entry name" value="GalNAc-T"/>
</dbReference>
<evidence type="ECO:0000256" key="1">
    <source>
        <dbReference type="ARBA" id="ARBA00004323"/>
    </source>
</evidence>